<dbReference type="Gene3D" id="1.10.260.40">
    <property type="entry name" value="lambda repressor-like DNA-binding domains"/>
    <property type="match status" value="1"/>
</dbReference>
<dbReference type="Pfam" id="PF17765">
    <property type="entry name" value="MLTR_LBD"/>
    <property type="match status" value="1"/>
</dbReference>
<evidence type="ECO:0000313" key="3">
    <source>
        <dbReference type="EMBL" id="GAA3360359.1"/>
    </source>
</evidence>
<evidence type="ECO:0000256" key="1">
    <source>
        <dbReference type="SAM" id="MobiDB-lite"/>
    </source>
</evidence>
<feature type="region of interest" description="Disordered" evidence="1">
    <location>
        <begin position="305"/>
        <end position="327"/>
    </location>
</feature>
<dbReference type="Pfam" id="PF13560">
    <property type="entry name" value="HTH_31"/>
    <property type="match status" value="1"/>
</dbReference>
<feature type="domain" description="HTH cro/C1-type" evidence="2">
    <location>
        <begin position="62"/>
        <end position="113"/>
    </location>
</feature>
<feature type="region of interest" description="Disordered" evidence="1">
    <location>
        <begin position="1"/>
        <end position="25"/>
    </location>
</feature>
<evidence type="ECO:0000313" key="4">
    <source>
        <dbReference type="Proteomes" id="UP001500483"/>
    </source>
</evidence>
<dbReference type="InterPro" id="IPR041413">
    <property type="entry name" value="MLTR_LBD"/>
</dbReference>
<reference evidence="4" key="1">
    <citation type="journal article" date="2019" name="Int. J. Syst. Evol. Microbiol.">
        <title>The Global Catalogue of Microorganisms (GCM) 10K type strain sequencing project: providing services to taxonomists for standard genome sequencing and annotation.</title>
        <authorList>
            <consortium name="The Broad Institute Genomics Platform"/>
            <consortium name="The Broad Institute Genome Sequencing Center for Infectious Disease"/>
            <person name="Wu L."/>
            <person name="Ma J."/>
        </authorList>
    </citation>
    <scope>NUCLEOTIDE SEQUENCE [LARGE SCALE GENOMIC DNA]</scope>
    <source>
        <strain evidence="4">JCM 9687</strain>
    </source>
</reference>
<comment type="caution">
    <text evidence="3">The sequence shown here is derived from an EMBL/GenBank/DDBJ whole genome shotgun (WGS) entry which is preliminary data.</text>
</comment>
<proteinExistence type="predicted"/>
<dbReference type="EMBL" id="BAAAYK010000038">
    <property type="protein sequence ID" value="GAA3360359.1"/>
    <property type="molecule type" value="Genomic_DNA"/>
</dbReference>
<protein>
    <submittedName>
        <fullName evidence="3">Helix-turn-helix transcriptional regulator</fullName>
    </submittedName>
</protein>
<dbReference type="SMART" id="SM00530">
    <property type="entry name" value="HTH_XRE"/>
    <property type="match status" value="1"/>
</dbReference>
<dbReference type="InterPro" id="IPR010982">
    <property type="entry name" value="Lambda_DNA-bd_dom_sf"/>
</dbReference>
<dbReference type="Proteomes" id="UP001500483">
    <property type="component" value="Unassembled WGS sequence"/>
</dbReference>
<sequence>MSPGGTGRRPFPGTTGPTLRGPGAGRIAAMNGSHSRELADFLRTRRARLRPQDVGLEPGPRRKVAGLRREELALLAGVSTDYYQRMEQGRDVRPSEEVLDALARALELDEDETRHLHALARAARRPEPVRRRAPERVPASTRRLLHTIGGPALVLGRHLDVLAWNALAGSLFGGLDQQPPHERNVLRALFHHPDAREVCPDWASSALEYIGMLRASVAADPDHPRAKELVGELSVRSEEFRRFWARHDVRERTRGRKHFAHPLVGELDLDWDAYPLPGGPGPVLIAYTAEPGSRSAERLELLRGLLADPAPAREPAVSPEPRPGTRR</sequence>
<gene>
    <name evidence="3" type="ORF">GCM10020366_40030</name>
</gene>
<dbReference type="Gene3D" id="3.30.450.180">
    <property type="match status" value="1"/>
</dbReference>
<feature type="compositionally biased region" description="Low complexity" evidence="1">
    <location>
        <begin position="8"/>
        <end position="21"/>
    </location>
</feature>
<dbReference type="CDD" id="cd00093">
    <property type="entry name" value="HTH_XRE"/>
    <property type="match status" value="1"/>
</dbReference>
<organism evidence="3 4">
    <name type="scientific">Saccharopolyspora gregorii</name>
    <dbReference type="NCBI Taxonomy" id="33914"/>
    <lineage>
        <taxon>Bacteria</taxon>
        <taxon>Bacillati</taxon>
        <taxon>Actinomycetota</taxon>
        <taxon>Actinomycetes</taxon>
        <taxon>Pseudonocardiales</taxon>
        <taxon>Pseudonocardiaceae</taxon>
        <taxon>Saccharopolyspora</taxon>
    </lineage>
</organism>
<dbReference type="InterPro" id="IPR001387">
    <property type="entry name" value="Cro/C1-type_HTH"/>
</dbReference>
<accession>A0ABP6RT59</accession>
<dbReference type="PANTHER" id="PTHR35010:SF2">
    <property type="entry name" value="BLL4672 PROTEIN"/>
    <property type="match status" value="1"/>
</dbReference>
<evidence type="ECO:0000259" key="2">
    <source>
        <dbReference type="PROSITE" id="PS50943"/>
    </source>
</evidence>
<dbReference type="PANTHER" id="PTHR35010">
    <property type="entry name" value="BLL4672 PROTEIN-RELATED"/>
    <property type="match status" value="1"/>
</dbReference>
<name>A0ABP6RT59_9PSEU</name>
<keyword evidence="4" id="KW-1185">Reference proteome</keyword>
<feature type="compositionally biased region" description="Pro residues" evidence="1">
    <location>
        <begin position="318"/>
        <end position="327"/>
    </location>
</feature>
<dbReference type="SUPFAM" id="SSF47413">
    <property type="entry name" value="lambda repressor-like DNA-binding domains"/>
    <property type="match status" value="1"/>
</dbReference>
<dbReference type="PROSITE" id="PS50943">
    <property type="entry name" value="HTH_CROC1"/>
    <property type="match status" value="1"/>
</dbReference>